<evidence type="ECO:0000313" key="4">
    <source>
        <dbReference type="Proteomes" id="UP000681586"/>
    </source>
</evidence>
<comment type="caution">
    <text evidence="3">The sequence shown here is derived from an EMBL/GenBank/DDBJ whole genome shotgun (WGS) entry which is preliminary data.</text>
</comment>
<reference evidence="3 4" key="1">
    <citation type="submission" date="2021-05" db="EMBL/GenBank/DDBJ databases">
        <title>Staphylococcus fleurettii isolated from lake water in First Nation community in Manitoba, Canada.</title>
        <authorList>
            <person name="Bashar S."/>
            <person name="Murdock A."/>
            <person name="Patidar R."/>
            <person name="Golding G."/>
            <person name="Farenhorst A."/>
            <person name="Kumar A."/>
        </authorList>
    </citation>
    <scope>NUCLEOTIDE SEQUENCE [LARGE SCALE GENOMIC DNA]</scope>
    <source>
        <strain evidence="3 4">SF002</strain>
    </source>
</reference>
<comment type="similarity">
    <text evidence="1">Belongs to the AB hydrolase superfamily.</text>
</comment>
<organism evidence="3 4">
    <name type="scientific">Mammaliicoccus fleurettii</name>
    <dbReference type="NCBI Taxonomy" id="150056"/>
    <lineage>
        <taxon>Bacteria</taxon>
        <taxon>Bacillati</taxon>
        <taxon>Bacillota</taxon>
        <taxon>Bacilli</taxon>
        <taxon>Bacillales</taxon>
        <taxon>Staphylococcaceae</taxon>
        <taxon>Mammaliicoccus</taxon>
    </lineage>
</organism>
<dbReference type="EMBL" id="JAGXBM010000007">
    <property type="protein sequence ID" value="MBS3697158.1"/>
    <property type="molecule type" value="Genomic_DNA"/>
</dbReference>
<name>A0ABS5MMK2_9STAP</name>
<dbReference type="InterPro" id="IPR000639">
    <property type="entry name" value="Epox_hydrolase-like"/>
</dbReference>
<dbReference type="PANTHER" id="PTHR43798:SF33">
    <property type="entry name" value="HYDROLASE, PUTATIVE (AFU_ORTHOLOGUE AFUA_2G14860)-RELATED"/>
    <property type="match status" value="1"/>
</dbReference>
<gene>
    <name evidence="3" type="ORF">JJQ58_06735</name>
</gene>
<sequence length="263" mass="30403">MLYYKTIIKSNESEWVTLLHGAGGSSSIWFKQMRYYRKHFNILLVDLRGHGKSANKEWKKNDSFKHLAKEVVDVLDYLKIDKTHIIGMSLGTIVGQAMAESYPERISTLVLGGAIINVNLRTKFLLAVGRTIMNFVPYMLLYKLFAYIIMPKKAHEESRLRFVNEAKKVSQKHFIKWVKLTKLVNPYLAHLQVATRDIPTLFIMGEEDYLFMPPVEKLVKENENFSLEIIEEAGHVCNIDQPEAFNQISSEFIMKHLAKPILL</sequence>
<dbReference type="PANTHER" id="PTHR43798">
    <property type="entry name" value="MONOACYLGLYCEROL LIPASE"/>
    <property type="match status" value="1"/>
</dbReference>
<dbReference type="Proteomes" id="UP000681586">
    <property type="component" value="Unassembled WGS sequence"/>
</dbReference>
<proteinExistence type="inferred from homology"/>
<evidence type="ECO:0000313" key="3">
    <source>
        <dbReference type="EMBL" id="MBS3697158.1"/>
    </source>
</evidence>
<dbReference type="GO" id="GO:0016787">
    <property type="term" value="F:hydrolase activity"/>
    <property type="evidence" value="ECO:0007669"/>
    <property type="project" value="UniProtKB-KW"/>
</dbReference>
<keyword evidence="3" id="KW-0378">Hydrolase</keyword>
<accession>A0ABS5MMK2</accession>
<dbReference type="PRINTS" id="PR00111">
    <property type="entry name" value="ABHYDROLASE"/>
</dbReference>
<dbReference type="Pfam" id="PF00561">
    <property type="entry name" value="Abhydrolase_1"/>
    <property type="match status" value="1"/>
</dbReference>
<feature type="domain" description="AB hydrolase-1" evidence="2">
    <location>
        <begin position="15"/>
        <end position="118"/>
    </location>
</feature>
<dbReference type="RefSeq" id="WP_115337727.1">
    <property type="nucleotide sequence ID" value="NZ_JAEPSA010000009.1"/>
</dbReference>
<dbReference type="Gene3D" id="3.40.50.1820">
    <property type="entry name" value="alpha/beta hydrolase"/>
    <property type="match status" value="1"/>
</dbReference>
<protein>
    <submittedName>
        <fullName evidence="3">Alpha/beta hydrolase</fullName>
    </submittedName>
</protein>
<keyword evidence="4" id="KW-1185">Reference proteome</keyword>
<evidence type="ECO:0000259" key="2">
    <source>
        <dbReference type="Pfam" id="PF00561"/>
    </source>
</evidence>
<dbReference type="InterPro" id="IPR000073">
    <property type="entry name" value="AB_hydrolase_1"/>
</dbReference>
<evidence type="ECO:0000256" key="1">
    <source>
        <dbReference type="ARBA" id="ARBA00008645"/>
    </source>
</evidence>
<dbReference type="SUPFAM" id="SSF53474">
    <property type="entry name" value="alpha/beta-Hydrolases"/>
    <property type="match status" value="1"/>
</dbReference>
<dbReference type="InterPro" id="IPR050266">
    <property type="entry name" value="AB_hydrolase_sf"/>
</dbReference>
<dbReference type="InterPro" id="IPR029058">
    <property type="entry name" value="AB_hydrolase_fold"/>
</dbReference>
<dbReference type="PRINTS" id="PR00412">
    <property type="entry name" value="EPOXHYDRLASE"/>
</dbReference>